<proteinExistence type="predicted"/>
<protein>
    <submittedName>
        <fullName evidence="2">Uncharacterized protein</fullName>
    </submittedName>
</protein>
<evidence type="ECO:0000313" key="2">
    <source>
        <dbReference type="EMBL" id="GHJ88039.1"/>
    </source>
</evidence>
<evidence type="ECO:0000256" key="1">
    <source>
        <dbReference type="SAM" id="MobiDB-lite"/>
    </source>
</evidence>
<organism evidence="2 3">
    <name type="scientific">Naganishia liquefaciens</name>
    <dbReference type="NCBI Taxonomy" id="104408"/>
    <lineage>
        <taxon>Eukaryota</taxon>
        <taxon>Fungi</taxon>
        <taxon>Dikarya</taxon>
        <taxon>Basidiomycota</taxon>
        <taxon>Agaricomycotina</taxon>
        <taxon>Tremellomycetes</taxon>
        <taxon>Filobasidiales</taxon>
        <taxon>Filobasidiaceae</taxon>
        <taxon>Naganishia</taxon>
    </lineage>
</organism>
<dbReference type="EMBL" id="BLZA01000028">
    <property type="protein sequence ID" value="GHJ88039.1"/>
    <property type="molecule type" value="Genomic_DNA"/>
</dbReference>
<name>A0A8H3TXL2_9TREE</name>
<comment type="caution">
    <text evidence="2">The sequence shown here is derived from an EMBL/GenBank/DDBJ whole genome shotgun (WGS) entry which is preliminary data.</text>
</comment>
<dbReference type="AlphaFoldDB" id="A0A8H3TXL2"/>
<feature type="region of interest" description="Disordered" evidence="1">
    <location>
        <begin position="107"/>
        <end position="126"/>
    </location>
</feature>
<sequence length="277" mass="30558">MISSRFALSANLMVGSDDRRVVRGLGGYERTLLVTEGHQRKWEDKKRERRYETTRQMTCSAARLEYQTMDDSALIVNLAEKAKETASEVSRHRGPMSLNVIVDNQRLSPNGSADIKEPGSKRKQGQLMTPHSHTVVAMDPSSLTVSLLSGDSSVKSVKSFKSFNTSEGSVRRTSLSIDQQSDYPRLETSIPSGLMIHPSIKITAENSPRELLVGPRDLWLVYRLAVSDGTLGIAKEEAGKVMSLESLIDIKAFSREGLASGFRSPSTRSQTRVMVGI</sequence>
<reference evidence="2" key="1">
    <citation type="submission" date="2020-07" db="EMBL/GenBank/DDBJ databases">
        <title>Draft Genome Sequence of a Deep-Sea Yeast, Naganishia (Cryptococcus) liquefaciens strain N6.</title>
        <authorList>
            <person name="Han Y.W."/>
            <person name="Kajitani R."/>
            <person name="Morimoto H."/>
            <person name="Parhat M."/>
            <person name="Tsubouchi H."/>
            <person name="Bakenova O."/>
            <person name="Ogata M."/>
            <person name="Argunhan B."/>
            <person name="Aoki R."/>
            <person name="Kajiwara S."/>
            <person name="Itoh T."/>
            <person name="Iwasaki H."/>
        </authorList>
    </citation>
    <scope>NUCLEOTIDE SEQUENCE</scope>
    <source>
        <strain evidence="2">N6</strain>
    </source>
</reference>
<evidence type="ECO:0000313" key="3">
    <source>
        <dbReference type="Proteomes" id="UP000620104"/>
    </source>
</evidence>
<dbReference type="Proteomes" id="UP000620104">
    <property type="component" value="Unassembled WGS sequence"/>
</dbReference>
<accession>A0A8H3TXL2</accession>
<gene>
    <name evidence="2" type="ORF">NliqN6_4441</name>
</gene>
<keyword evidence="3" id="KW-1185">Reference proteome</keyword>